<sequence>MRMKLKEICERLDGDLSGDGNIEITGVSGIKEALPNQITFVANPKYLAAIATTQAGAIIIGRGVNGNGKPTICVENPYWAFVKVLEMFAWDKNHRALPGVHETAILGKNVKLGERVAIQAFAYIADNVEIGDDTVIQPFVYIGEGTKIGADGLIYPHVSIREEVTIGNRVIIHCGAVIGSDGFGFAPVSNRHHKIPQIGTVVIEDDVEIGANTTIDRATLAETLIKRGTKLDNLVQIAHNVVIGEDCCLAAQVGIAGSTTLGDRVNIAGHGGAAGHLTLGEDSVVYAKSAVTKDMPAGSHLSGFPARPHKQELRIHAATRRLPELLPEFAKLQKRVAELEAKIQEPEDED</sequence>
<evidence type="ECO:0000256" key="4">
    <source>
        <dbReference type="ARBA" id="ARBA00022737"/>
    </source>
</evidence>
<accession>A0AA35WPI1</accession>
<evidence type="ECO:0000313" key="8">
    <source>
        <dbReference type="EMBL" id="CAI8028044.1"/>
    </source>
</evidence>
<protein>
    <submittedName>
        <fullName evidence="8">UDP-3-O-acylglucosamine N-acyltransferase</fullName>
    </submittedName>
</protein>
<evidence type="ECO:0000256" key="2">
    <source>
        <dbReference type="ARBA" id="ARBA00022556"/>
    </source>
</evidence>
<organism evidence="8 9">
    <name type="scientific">Geodia barretti</name>
    <name type="common">Barrett's horny sponge</name>
    <dbReference type="NCBI Taxonomy" id="519541"/>
    <lineage>
        <taxon>Eukaryota</taxon>
        <taxon>Metazoa</taxon>
        <taxon>Porifera</taxon>
        <taxon>Demospongiae</taxon>
        <taxon>Heteroscleromorpha</taxon>
        <taxon>Tetractinellida</taxon>
        <taxon>Astrophorina</taxon>
        <taxon>Geodiidae</taxon>
        <taxon>Geodia</taxon>
    </lineage>
</organism>
<keyword evidence="9" id="KW-1185">Reference proteome</keyword>
<dbReference type="InterPro" id="IPR020573">
    <property type="entry name" value="UDP_GlcNAc_AcTrfase_non-rep"/>
</dbReference>
<feature type="domain" description="UDP-3-O-[3-hydroxymyristoyl] glucosamine N-acyltransferase non-repeat region" evidence="7">
    <location>
        <begin position="21"/>
        <end position="86"/>
    </location>
</feature>
<dbReference type="HAMAP" id="MF_00523">
    <property type="entry name" value="LpxD"/>
    <property type="match status" value="1"/>
</dbReference>
<name>A0AA35WPI1_GEOBA</name>
<evidence type="ECO:0000256" key="6">
    <source>
        <dbReference type="ARBA" id="ARBA00023315"/>
    </source>
</evidence>
<keyword evidence="2" id="KW-0441">Lipid A biosynthesis</keyword>
<dbReference type="NCBIfam" id="TIGR01853">
    <property type="entry name" value="lipid_A_lpxD"/>
    <property type="match status" value="1"/>
</dbReference>
<evidence type="ECO:0000256" key="5">
    <source>
        <dbReference type="ARBA" id="ARBA00023098"/>
    </source>
</evidence>
<keyword evidence="5" id="KW-0443">Lipid metabolism</keyword>
<dbReference type="GO" id="GO:0016410">
    <property type="term" value="F:N-acyltransferase activity"/>
    <property type="evidence" value="ECO:0007669"/>
    <property type="project" value="InterPro"/>
</dbReference>
<evidence type="ECO:0000256" key="1">
    <source>
        <dbReference type="ARBA" id="ARBA00022516"/>
    </source>
</evidence>
<keyword evidence="1" id="KW-0444">Lipid biosynthesis</keyword>
<dbReference type="SUPFAM" id="SSF51161">
    <property type="entry name" value="Trimeric LpxA-like enzymes"/>
    <property type="match status" value="1"/>
</dbReference>
<dbReference type="Pfam" id="PF04613">
    <property type="entry name" value="LpxD"/>
    <property type="match status" value="1"/>
</dbReference>
<dbReference type="Pfam" id="PF00132">
    <property type="entry name" value="Hexapep"/>
    <property type="match status" value="2"/>
</dbReference>
<reference evidence="8" key="1">
    <citation type="submission" date="2023-03" db="EMBL/GenBank/DDBJ databases">
        <authorList>
            <person name="Steffen K."/>
            <person name="Cardenas P."/>
        </authorList>
    </citation>
    <scope>NUCLEOTIDE SEQUENCE</scope>
</reference>
<dbReference type="InterPro" id="IPR001451">
    <property type="entry name" value="Hexapep"/>
</dbReference>
<evidence type="ECO:0000256" key="3">
    <source>
        <dbReference type="ARBA" id="ARBA00022679"/>
    </source>
</evidence>
<proteinExistence type="inferred from homology"/>
<dbReference type="Gene3D" id="3.40.1390.10">
    <property type="entry name" value="MurE/MurF, N-terminal domain"/>
    <property type="match status" value="1"/>
</dbReference>
<dbReference type="InterPro" id="IPR011004">
    <property type="entry name" value="Trimer_LpxA-like_sf"/>
</dbReference>
<dbReference type="AlphaFoldDB" id="A0AA35WPI1"/>
<gene>
    <name evidence="8" type="ORF">GBAR_LOCUS15982</name>
</gene>
<comment type="caution">
    <text evidence="8">The sequence shown here is derived from an EMBL/GenBank/DDBJ whole genome shotgun (WGS) entry which is preliminary data.</text>
</comment>
<keyword evidence="6" id="KW-0012">Acyltransferase</keyword>
<dbReference type="NCBIfam" id="NF002060">
    <property type="entry name" value="PRK00892.1"/>
    <property type="match status" value="1"/>
</dbReference>
<dbReference type="CDD" id="cd03352">
    <property type="entry name" value="LbH_LpxD"/>
    <property type="match status" value="1"/>
</dbReference>
<dbReference type="GO" id="GO:0016020">
    <property type="term" value="C:membrane"/>
    <property type="evidence" value="ECO:0007669"/>
    <property type="project" value="GOC"/>
</dbReference>
<keyword evidence="3" id="KW-0808">Transferase</keyword>
<evidence type="ECO:0000313" key="9">
    <source>
        <dbReference type="Proteomes" id="UP001174909"/>
    </source>
</evidence>
<dbReference type="InterPro" id="IPR007691">
    <property type="entry name" value="LpxD"/>
</dbReference>
<dbReference type="EMBL" id="CASHTH010002314">
    <property type="protein sequence ID" value="CAI8028044.1"/>
    <property type="molecule type" value="Genomic_DNA"/>
</dbReference>
<dbReference type="GO" id="GO:0009245">
    <property type="term" value="P:lipid A biosynthetic process"/>
    <property type="evidence" value="ECO:0007669"/>
    <property type="project" value="UniProtKB-KW"/>
</dbReference>
<dbReference type="Gene3D" id="2.160.10.10">
    <property type="entry name" value="Hexapeptide repeat proteins"/>
    <property type="match status" value="1"/>
</dbReference>
<keyword evidence="4" id="KW-0677">Repeat</keyword>
<evidence type="ECO:0000259" key="7">
    <source>
        <dbReference type="Pfam" id="PF04613"/>
    </source>
</evidence>
<dbReference type="PANTHER" id="PTHR43378">
    <property type="entry name" value="UDP-3-O-ACYLGLUCOSAMINE N-ACYLTRANSFERASE"/>
    <property type="match status" value="1"/>
</dbReference>
<dbReference type="PANTHER" id="PTHR43378:SF2">
    <property type="entry name" value="UDP-3-O-ACYLGLUCOSAMINE N-ACYLTRANSFERASE 1, MITOCHONDRIAL-RELATED"/>
    <property type="match status" value="1"/>
</dbReference>
<dbReference type="Proteomes" id="UP001174909">
    <property type="component" value="Unassembled WGS sequence"/>
</dbReference>